<dbReference type="KEGG" id="nve:5503672"/>
<dbReference type="PhylomeDB" id="A7SUN8"/>
<reference evidence="2 3" key="1">
    <citation type="journal article" date="2007" name="Science">
        <title>Sea anemone genome reveals ancestral eumetazoan gene repertoire and genomic organization.</title>
        <authorList>
            <person name="Putnam N.H."/>
            <person name="Srivastava M."/>
            <person name="Hellsten U."/>
            <person name="Dirks B."/>
            <person name="Chapman J."/>
            <person name="Salamov A."/>
            <person name="Terry A."/>
            <person name="Shapiro H."/>
            <person name="Lindquist E."/>
            <person name="Kapitonov V.V."/>
            <person name="Jurka J."/>
            <person name="Genikhovich G."/>
            <person name="Grigoriev I.V."/>
            <person name="Lucas S.M."/>
            <person name="Steele R.E."/>
            <person name="Finnerty J.R."/>
            <person name="Technau U."/>
            <person name="Martindale M.Q."/>
            <person name="Rokhsar D.S."/>
        </authorList>
    </citation>
    <scope>NUCLEOTIDE SEQUENCE [LARGE SCALE GENOMIC DNA]</scope>
    <source>
        <strain evidence="3">CH2 X CH6</strain>
    </source>
</reference>
<evidence type="ECO:0000256" key="1">
    <source>
        <dbReference type="SAM" id="SignalP"/>
    </source>
</evidence>
<dbReference type="EMBL" id="DS469817">
    <property type="protein sequence ID" value="EDO32583.1"/>
    <property type="molecule type" value="Genomic_DNA"/>
</dbReference>
<feature type="signal peptide" evidence="1">
    <location>
        <begin position="1"/>
        <end position="27"/>
    </location>
</feature>
<dbReference type="HOGENOM" id="CLU_031915_0_0_1"/>
<organism evidence="2 3">
    <name type="scientific">Nematostella vectensis</name>
    <name type="common">Starlet sea anemone</name>
    <dbReference type="NCBI Taxonomy" id="45351"/>
    <lineage>
        <taxon>Eukaryota</taxon>
        <taxon>Metazoa</taxon>
        <taxon>Cnidaria</taxon>
        <taxon>Anthozoa</taxon>
        <taxon>Hexacorallia</taxon>
        <taxon>Actiniaria</taxon>
        <taxon>Edwardsiidae</taxon>
        <taxon>Nematostella</taxon>
    </lineage>
</organism>
<feature type="chain" id="PRO_5002713116" evidence="1">
    <location>
        <begin position="28"/>
        <end position="450"/>
    </location>
</feature>
<gene>
    <name evidence="2" type="ORF">NEMVEDRAFT_v1g247512</name>
</gene>
<name>A7SUN8_NEMVE</name>
<protein>
    <submittedName>
        <fullName evidence="2">Uncharacterized protein</fullName>
    </submittedName>
</protein>
<keyword evidence="1" id="KW-0732">Signal</keyword>
<accession>A7SUN8</accession>
<keyword evidence="3" id="KW-1185">Reference proteome</keyword>
<proteinExistence type="predicted"/>
<sequence>MRLSQLRLEGLALALIVLSALTRDTAGRKFDVRRYDTGTCKYKGYKPGGGVPDIQPIQSPVCKGFTNSLGFVSGIIDKTAGAGRALSQVARLAESAAKVGKVLSAGLGVFASAFDIDSSLSKPTSDDTLKRVGKAFEKLTEDVYNKLRKMRGYVDCSVLKLEKQTVKNEFATLKRYLGNCLQETTEPSVRKCLQNSVMDIDAAWPKFEKLKCHFNKNLKDISMNNIKTLEAGLIPFRDFASLHLFALQLLINYYNNDPDTKEKNNRLKLYMNMLNERGMFYSKYARWAYERIYHGQVERHYNGGVLRDEYIMDKNVYKLYEGGFWLIVGANTEKQISVKPNCANGDEHAPMNTCKYKYHMRVDGKVLDRYPDRMAPVSSSDSALRYFAKEDAHHTCTRYLGSLKHDVATYWKTELISLADLWEKMAEKAKNELSKFDKRAFNIAGGRSRV</sequence>
<dbReference type="AlphaFoldDB" id="A7SUN8"/>
<evidence type="ECO:0000313" key="3">
    <source>
        <dbReference type="Proteomes" id="UP000001593"/>
    </source>
</evidence>
<dbReference type="InParanoid" id="A7SUN8"/>
<evidence type="ECO:0000313" key="2">
    <source>
        <dbReference type="EMBL" id="EDO32583.1"/>
    </source>
</evidence>
<dbReference type="OrthoDB" id="6023009at2759"/>
<dbReference type="OMA" id="AYERIYH"/>
<dbReference type="Proteomes" id="UP000001593">
    <property type="component" value="Unassembled WGS sequence"/>
</dbReference>